<dbReference type="EMBL" id="MWPH01000001">
    <property type="protein sequence ID" value="OVE85431.1"/>
    <property type="molecule type" value="Genomic_DNA"/>
</dbReference>
<evidence type="ECO:0000313" key="3">
    <source>
        <dbReference type="Proteomes" id="UP000196084"/>
    </source>
</evidence>
<evidence type="ECO:0000256" key="1">
    <source>
        <dbReference type="SAM" id="Phobius"/>
    </source>
</evidence>
<protein>
    <submittedName>
        <fullName evidence="2">Uncharacterized protein</fullName>
    </submittedName>
</protein>
<keyword evidence="1" id="KW-1133">Transmembrane helix</keyword>
<feature type="transmembrane region" description="Helical" evidence="1">
    <location>
        <begin position="31"/>
        <end position="49"/>
    </location>
</feature>
<gene>
    <name evidence="2" type="ORF">B2G88_00965</name>
</gene>
<evidence type="ECO:0000313" key="2">
    <source>
        <dbReference type="EMBL" id="OVE85431.1"/>
    </source>
</evidence>
<keyword evidence="3" id="KW-1185">Reference proteome</keyword>
<dbReference type="OrthoDB" id="204383at2157"/>
<dbReference type="RefSeq" id="WP_087713730.1">
    <property type="nucleotide sequence ID" value="NZ_MWPH01000001.1"/>
</dbReference>
<dbReference type="Proteomes" id="UP000196084">
    <property type="component" value="Unassembled WGS sequence"/>
</dbReference>
<feature type="transmembrane region" description="Helical" evidence="1">
    <location>
        <begin position="55"/>
        <end position="74"/>
    </location>
</feature>
<proteinExistence type="predicted"/>
<sequence>MQLEEPTRTKGEEQAATQTAWHGTVPSALDVRVLGLVGVIAALAASLNIPFGGLAMAAGAFVVIAGGGVAVHVLGERKLRRITDGLVERWVDAGGQITDVTRSSDGLQTKWTVETPDGDIVIGGLALVPISRLSVEWQGVGDTMDASDAEENLDKLAAGLYKEIFAIGSAPQRT</sequence>
<name>A0A202EB25_9EURY</name>
<keyword evidence="1" id="KW-0812">Transmembrane</keyword>
<organism evidence="2 3">
    <name type="scientific">Natronolimnobius baerhuensis</name>
    <dbReference type="NCBI Taxonomy" id="253108"/>
    <lineage>
        <taxon>Archaea</taxon>
        <taxon>Methanobacteriati</taxon>
        <taxon>Methanobacteriota</taxon>
        <taxon>Stenosarchaea group</taxon>
        <taxon>Halobacteria</taxon>
        <taxon>Halobacteriales</taxon>
        <taxon>Natrialbaceae</taxon>
        <taxon>Natronolimnobius</taxon>
    </lineage>
</organism>
<reference evidence="2 3" key="1">
    <citation type="submission" date="2017-02" db="EMBL/GenBank/DDBJ databases">
        <title>Natronthermophilus aegyptiacus gen. nov.,sp. nov., an aerobic, extremely halophilic alkalithermophilic archaeon isolated from the athalassohaline Wadi An Natrun, Egypt.</title>
        <authorList>
            <person name="Zhao B."/>
        </authorList>
    </citation>
    <scope>NUCLEOTIDE SEQUENCE [LARGE SCALE GENOMIC DNA]</scope>
    <source>
        <strain evidence="2 3">CGMCC 1.3597</strain>
    </source>
</reference>
<keyword evidence="1" id="KW-0472">Membrane</keyword>
<comment type="caution">
    <text evidence="2">The sequence shown here is derived from an EMBL/GenBank/DDBJ whole genome shotgun (WGS) entry which is preliminary data.</text>
</comment>
<dbReference type="AlphaFoldDB" id="A0A202EB25"/>
<accession>A0A202EB25</accession>